<sequence length="268" mass="29950">MNIRDFGKLVVSIVICEVVGLPLFFSASGPFVDYFVLQNVSTREELYFPIIIFLLVGILLCGLLGILVFRILQRHSEAINKPSSMNARAWGQLIVSIVICEAIGAIGFLSSVILLSLASKFEPITNLYFRLILQSLGLSLVPIYALMSISTFHVWRHLEVTRDAQQRQKITSAMKTFGVLLLLNVFWFASYLKFVMGTVSTQLALTKQLSSVTFGVFSISIIIVIIIVIKKFWPISRWAAFLLIPYLLFIFKSLGLLFSSIVMDLAGG</sequence>
<dbReference type="GO" id="GO:0016020">
    <property type="term" value="C:membrane"/>
    <property type="evidence" value="ECO:0007669"/>
    <property type="project" value="UniProtKB-SubCell"/>
</dbReference>
<reference evidence="7 8" key="1">
    <citation type="journal article" date="2016" name="Nat. Commun.">
        <title>Thousands of microbial genomes shed light on interconnected biogeochemical processes in an aquifer system.</title>
        <authorList>
            <person name="Anantharaman K."/>
            <person name="Brown C.T."/>
            <person name="Hug L.A."/>
            <person name="Sharon I."/>
            <person name="Castelle C.J."/>
            <person name="Probst A.J."/>
            <person name="Thomas B.C."/>
            <person name="Singh A."/>
            <person name="Wilkins M.J."/>
            <person name="Karaoz U."/>
            <person name="Brodie E.L."/>
            <person name="Williams K.H."/>
            <person name="Hubbard S.S."/>
            <person name="Banfield J.F."/>
        </authorList>
    </citation>
    <scope>NUCLEOTIDE SEQUENCE [LARGE SCALE GENOMIC DNA]</scope>
</reference>
<dbReference type="InterPro" id="IPR004307">
    <property type="entry name" value="TspO_MBR"/>
</dbReference>
<keyword evidence="4 6" id="KW-1133">Transmembrane helix</keyword>
<feature type="transmembrane region" description="Helical" evidence="6">
    <location>
        <begin position="208"/>
        <end position="229"/>
    </location>
</feature>
<dbReference type="Pfam" id="PF03073">
    <property type="entry name" value="TspO_MBR"/>
    <property type="match status" value="1"/>
</dbReference>
<comment type="similarity">
    <text evidence="2">Belongs to the TspO/BZRP family.</text>
</comment>
<feature type="transmembrane region" description="Helical" evidence="6">
    <location>
        <begin position="176"/>
        <end position="196"/>
    </location>
</feature>
<protein>
    <submittedName>
        <fullName evidence="7">Uncharacterized protein</fullName>
    </submittedName>
</protein>
<evidence type="ECO:0000313" key="7">
    <source>
        <dbReference type="EMBL" id="OGY37192.1"/>
    </source>
</evidence>
<evidence type="ECO:0000256" key="2">
    <source>
        <dbReference type="ARBA" id="ARBA00007524"/>
    </source>
</evidence>
<name>A0A1G1XBA1_9BACT</name>
<feature type="transmembrane region" description="Helical" evidence="6">
    <location>
        <begin position="9"/>
        <end position="27"/>
    </location>
</feature>
<dbReference type="InterPro" id="IPR038330">
    <property type="entry name" value="TspO/MBR-related_sf"/>
</dbReference>
<keyword evidence="5 6" id="KW-0472">Membrane</keyword>
<dbReference type="Gene3D" id="1.20.1260.100">
    <property type="entry name" value="TspO/MBR protein"/>
    <property type="match status" value="1"/>
</dbReference>
<feature type="transmembrane region" description="Helical" evidence="6">
    <location>
        <begin position="241"/>
        <end position="263"/>
    </location>
</feature>
<accession>A0A1G1XBA1</accession>
<proteinExistence type="inferred from homology"/>
<evidence type="ECO:0000256" key="1">
    <source>
        <dbReference type="ARBA" id="ARBA00004141"/>
    </source>
</evidence>
<comment type="subcellular location">
    <subcellularLocation>
        <location evidence="1">Membrane</location>
        <topology evidence="1">Multi-pass membrane protein</topology>
    </subcellularLocation>
</comment>
<feature type="transmembrane region" description="Helical" evidence="6">
    <location>
        <begin position="93"/>
        <end position="119"/>
    </location>
</feature>
<dbReference type="AlphaFoldDB" id="A0A1G1XBA1"/>
<gene>
    <name evidence="7" type="ORF">A3E36_01165</name>
</gene>
<evidence type="ECO:0000256" key="6">
    <source>
        <dbReference type="SAM" id="Phobius"/>
    </source>
</evidence>
<keyword evidence="3 6" id="KW-0812">Transmembrane</keyword>
<evidence type="ECO:0000313" key="8">
    <source>
        <dbReference type="Proteomes" id="UP000177941"/>
    </source>
</evidence>
<evidence type="ECO:0000256" key="3">
    <source>
        <dbReference type="ARBA" id="ARBA00022692"/>
    </source>
</evidence>
<dbReference type="EMBL" id="MHHS01000016">
    <property type="protein sequence ID" value="OGY37192.1"/>
    <property type="molecule type" value="Genomic_DNA"/>
</dbReference>
<feature type="transmembrane region" description="Helical" evidence="6">
    <location>
        <begin position="47"/>
        <end position="72"/>
    </location>
</feature>
<comment type="caution">
    <text evidence="7">The sequence shown here is derived from an EMBL/GenBank/DDBJ whole genome shotgun (WGS) entry which is preliminary data.</text>
</comment>
<organism evidence="7 8">
    <name type="scientific">Candidatus Andersenbacteria bacterium RIFCSPHIGHO2_12_FULL_45_11b</name>
    <dbReference type="NCBI Taxonomy" id="1797282"/>
    <lineage>
        <taxon>Bacteria</taxon>
        <taxon>Candidatus Anderseniibacteriota</taxon>
    </lineage>
</organism>
<dbReference type="Proteomes" id="UP000177941">
    <property type="component" value="Unassembled WGS sequence"/>
</dbReference>
<evidence type="ECO:0000256" key="5">
    <source>
        <dbReference type="ARBA" id="ARBA00023136"/>
    </source>
</evidence>
<feature type="transmembrane region" description="Helical" evidence="6">
    <location>
        <begin position="131"/>
        <end position="155"/>
    </location>
</feature>
<evidence type="ECO:0000256" key="4">
    <source>
        <dbReference type="ARBA" id="ARBA00022989"/>
    </source>
</evidence>